<feature type="transmembrane region" description="Helical" evidence="7">
    <location>
        <begin position="413"/>
        <end position="432"/>
    </location>
</feature>
<feature type="region of interest" description="Disordered" evidence="6">
    <location>
        <begin position="54"/>
        <end position="87"/>
    </location>
</feature>
<evidence type="ECO:0000256" key="2">
    <source>
        <dbReference type="ARBA" id="ARBA00022475"/>
    </source>
</evidence>
<keyword evidence="2" id="KW-1003">Cell membrane</keyword>
<dbReference type="InterPro" id="IPR035681">
    <property type="entry name" value="ComA-like_MBL"/>
</dbReference>
<evidence type="ECO:0000313" key="9">
    <source>
        <dbReference type="EMBL" id="NYJ24065.1"/>
    </source>
</evidence>
<feature type="compositionally biased region" description="Low complexity" evidence="6">
    <location>
        <begin position="892"/>
        <end position="906"/>
    </location>
</feature>
<comment type="subcellular location">
    <subcellularLocation>
        <location evidence="1">Cell membrane</location>
        <topology evidence="1">Multi-pass membrane protein</topology>
    </subcellularLocation>
</comment>
<keyword evidence="5 7" id="KW-0472">Membrane</keyword>
<dbReference type="Pfam" id="PF03772">
    <property type="entry name" value="Competence"/>
    <property type="match status" value="1"/>
</dbReference>
<evidence type="ECO:0000256" key="3">
    <source>
        <dbReference type="ARBA" id="ARBA00022692"/>
    </source>
</evidence>
<feature type="domain" description="Metallo-beta-lactamase" evidence="8">
    <location>
        <begin position="609"/>
        <end position="800"/>
    </location>
</feature>
<keyword evidence="3 7" id="KW-0812">Transmembrane</keyword>
<dbReference type="PANTHER" id="PTHR30619:SF1">
    <property type="entry name" value="RECOMBINATION PROTEIN 2"/>
    <property type="match status" value="1"/>
</dbReference>
<keyword evidence="4 7" id="KW-1133">Transmembrane helix</keyword>
<dbReference type="NCBIfam" id="TIGR00360">
    <property type="entry name" value="ComEC_N-term"/>
    <property type="match status" value="1"/>
</dbReference>
<evidence type="ECO:0000256" key="6">
    <source>
        <dbReference type="SAM" id="MobiDB-lite"/>
    </source>
</evidence>
<evidence type="ECO:0000313" key="10">
    <source>
        <dbReference type="Proteomes" id="UP000578352"/>
    </source>
</evidence>
<dbReference type="SUPFAM" id="SSF56281">
    <property type="entry name" value="Metallo-hydrolase/oxidoreductase"/>
    <property type="match status" value="1"/>
</dbReference>
<accession>A0A853CZW0</accession>
<dbReference type="SMART" id="SM00849">
    <property type="entry name" value="Lactamase_B"/>
    <property type="match status" value="1"/>
</dbReference>
<gene>
    <name evidence="9" type="ORF">HNR13_002352</name>
</gene>
<evidence type="ECO:0000256" key="1">
    <source>
        <dbReference type="ARBA" id="ARBA00004651"/>
    </source>
</evidence>
<dbReference type="GO" id="GO:0005886">
    <property type="term" value="C:plasma membrane"/>
    <property type="evidence" value="ECO:0007669"/>
    <property type="project" value="UniProtKB-SubCell"/>
</dbReference>
<protein>
    <submittedName>
        <fullName evidence="9">Competence protein ComEC</fullName>
    </submittedName>
</protein>
<feature type="transmembrane region" description="Helical" evidence="7">
    <location>
        <begin position="114"/>
        <end position="136"/>
    </location>
</feature>
<sequence>MPDLRLAIPAAALWACCGVGVGFAQTMPVVAGVAGVGAVVVLVLAAWVARDGERGRPTGGSGAEGRAAAARRDGGPDADSSSEWVDPWTSQGATAAAWGAVPATRRRPLRPTPLLAAAAVSLAAVALGAVSIGVLAPGRTDPVLAAASDHQGTVEVALRVESPPKRSAAGLDGVERWRLRGTTVALGPGDGSAGPAGPTRELRSPIHAGVPVSVIVPGDVHSVRAYALGTVIAGSMSVRPNQPGEATTFTLRGTAPPEVREAPPWWLAWPAPVRAAFADAASATPGDGGDLLPGLAIGDETNVGADLDDAMKLSALSHLTAVSGANCALVTGLVFLLARVAGVGRRGRIVVAGASLAAFVVLVGPGASVIRAATMAAVVLVGLARGRVADGLPALALAVVVLLVRDPWLARDYGFALSVLATGGLLLLARPLARRLERWLPRSVAFALAVPLAAQLACQPVLILLTPTLPLFGVPANLVAEPAAPVATVLGCVACLLLTWAPTLGALVVWVAWLPSAWIAAVARFAAGLPGTALPWPDGILGVTLCALTLVAVALLAVRARLPRSVAAAATVGLVGGATVYPGALGGIGAGLSWGRPADWVYAACDVGQGDALLLRDGAHVGLIDVGRHPQHVAACLDTLGIARLDWVLLTHFDIDHVGGADAVLGRTDRAIVGQADRPSDHALVGRLTAGGIAVEQGHAGVEGALGALRWRIVWPPSVAPGETALSGNPGSLIVRTEGTGLSGLFLGDLGEREQEQLQATGVLGATDVVKVAHHGSADQSEALYDAIHARLGLLSVGADNGYGHPTARAFELLDRSGAASARTDRSGLLLVSAGPDGPRLWVERPDDGAAAGAAGGRPYPGYGRGGTWRHEAAAGAVREAGRAVRPRRAPSRSSRGTRSGPRRSSWCPARRASSPTGPRGCCATASSRRTPAWRSATSRRRTTLPGSSSRSRAPPCSGSRG</sequence>
<evidence type="ECO:0000256" key="7">
    <source>
        <dbReference type="SAM" id="Phobius"/>
    </source>
</evidence>
<organism evidence="9 10">
    <name type="scientific">Leifsonia shinshuensis</name>
    <dbReference type="NCBI Taxonomy" id="150026"/>
    <lineage>
        <taxon>Bacteria</taxon>
        <taxon>Bacillati</taxon>
        <taxon>Actinomycetota</taxon>
        <taxon>Actinomycetes</taxon>
        <taxon>Micrococcales</taxon>
        <taxon>Microbacteriaceae</taxon>
        <taxon>Leifsonia</taxon>
    </lineage>
</organism>
<dbReference type="CDD" id="cd07731">
    <property type="entry name" value="ComA-like_MBL-fold"/>
    <property type="match status" value="1"/>
</dbReference>
<name>A0A853CZW0_9MICO</name>
<proteinExistence type="predicted"/>
<dbReference type="InterPro" id="IPR036866">
    <property type="entry name" value="RibonucZ/Hydroxyglut_hydro"/>
</dbReference>
<dbReference type="Proteomes" id="UP000578352">
    <property type="component" value="Unassembled WGS sequence"/>
</dbReference>
<feature type="transmembrane region" description="Helical" evidence="7">
    <location>
        <begin position="483"/>
        <end position="500"/>
    </location>
</feature>
<dbReference type="InterPro" id="IPR004477">
    <property type="entry name" value="ComEC_N"/>
</dbReference>
<dbReference type="EMBL" id="JACCFL010000001">
    <property type="protein sequence ID" value="NYJ24065.1"/>
    <property type="molecule type" value="Genomic_DNA"/>
</dbReference>
<feature type="region of interest" description="Disordered" evidence="6">
    <location>
        <begin position="877"/>
        <end position="962"/>
    </location>
</feature>
<feature type="transmembrane region" description="Helical" evidence="7">
    <location>
        <begin position="507"/>
        <end position="527"/>
    </location>
</feature>
<dbReference type="PANTHER" id="PTHR30619">
    <property type="entry name" value="DNA INTERNALIZATION/COMPETENCE PROTEIN COMEC/REC2"/>
    <property type="match status" value="1"/>
</dbReference>
<dbReference type="AlphaFoldDB" id="A0A853CZW0"/>
<feature type="compositionally biased region" description="Low complexity" evidence="6">
    <location>
        <begin position="924"/>
        <end position="937"/>
    </location>
</feature>
<feature type="transmembrane region" description="Helical" evidence="7">
    <location>
        <begin position="349"/>
        <end position="370"/>
    </location>
</feature>
<evidence type="ECO:0000256" key="4">
    <source>
        <dbReference type="ARBA" id="ARBA00022989"/>
    </source>
</evidence>
<dbReference type="InterPro" id="IPR001279">
    <property type="entry name" value="Metallo-B-lactamas"/>
</dbReference>
<feature type="transmembrane region" description="Helical" evidence="7">
    <location>
        <begin position="444"/>
        <end position="463"/>
    </location>
</feature>
<dbReference type="Pfam" id="PF00753">
    <property type="entry name" value="Lactamase_B"/>
    <property type="match status" value="1"/>
</dbReference>
<evidence type="ECO:0000256" key="5">
    <source>
        <dbReference type="ARBA" id="ARBA00023136"/>
    </source>
</evidence>
<feature type="transmembrane region" description="Helical" evidence="7">
    <location>
        <begin position="315"/>
        <end position="337"/>
    </location>
</feature>
<evidence type="ECO:0000259" key="8">
    <source>
        <dbReference type="SMART" id="SM00849"/>
    </source>
</evidence>
<dbReference type="InterPro" id="IPR052159">
    <property type="entry name" value="Competence_DNA_uptake"/>
</dbReference>
<feature type="transmembrane region" description="Helical" evidence="7">
    <location>
        <begin position="32"/>
        <end position="49"/>
    </location>
</feature>
<reference evidence="9 10" key="1">
    <citation type="submission" date="2020-07" db="EMBL/GenBank/DDBJ databases">
        <title>Sequencing the genomes of 1000 actinobacteria strains.</title>
        <authorList>
            <person name="Klenk H.-P."/>
        </authorList>
    </citation>
    <scope>NUCLEOTIDE SEQUENCE [LARGE SCALE GENOMIC DNA]</scope>
    <source>
        <strain evidence="9 10">DSM 15165</strain>
    </source>
</reference>
<dbReference type="Gene3D" id="3.60.15.10">
    <property type="entry name" value="Ribonuclease Z/Hydroxyacylglutathione hydrolase-like"/>
    <property type="match status" value="1"/>
</dbReference>
<feature type="transmembrane region" description="Helical" evidence="7">
    <location>
        <begin position="539"/>
        <end position="558"/>
    </location>
</feature>
<comment type="caution">
    <text evidence="9">The sequence shown here is derived from an EMBL/GenBank/DDBJ whole genome shotgun (WGS) entry which is preliminary data.</text>
</comment>